<keyword evidence="1" id="KW-0812">Transmembrane</keyword>
<evidence type="ECO:0000313" key="2">
    <source>
        <dbReference type="EMBL" id="XBW08697.1"/>
    </source>
</evidence>
<dbReference type="KEGG" id="sapp:SAC06_03830"/>
<sequence>MDAVSFPLVFLAGIVSFAAPCFLPIVPVFVAYLAGQPATVPVATGFIRPEDRQVQAPVGGGKGMALRNSLAFVAAFSAVFIGLWGLISLIGWVVGDFRPALRVGGGILLILLGLYTGGILKLSWLDRSIGGPKLKAGQPTMARSALMGLAFGAGWSPCIGPVLGVVLGMAVTTGSAGHGLALLVVYCLGLGLPFVLVALGVDRLTAKLSWFSRHFRAIQLISAALLMLMGFLMITDLLAPLSGFSWVNL</sequence>
<feature type="transmembrane region" description="Helical" evidence="1">
    <location>
        <begin position="100"/>
        <end position="124"/>
    </location>
</feature>
<dbReference type="EMBL" id="CP138335">
    <property type="protein sequence ID" value="XBW08697.1"/>
    <property type="molecule type" value="Genomic_DNA"/>
</dbReference>
<organism evidence="2">
    <name type="scientific">Scrofimicrobium appendicitidis</name>
    <dbReference type="NCBI Taxonomy" id="3079930"/>
    <lineage>
        <taxon>Bacteria</taxon>
        <taxon>Bacillati</taxon>
        <taxon>Actinomycetota</taxon>
        <taxon>Actinomycetes</taxon>
        <taxon>Actinomycetales</taxon>
        <taxon>Actinomycetaceae</taxon>
        <taxon>Scrofimicrobium</taxon>
    </lineage>
</organism>
<keyword evidence="1" id="KW-0472">Membrane</keyword>
<dbReference type="PANTHER" id="PTHR31272">
    <property type="entry name" value="CYTOCHROME C-TYPE BIOGENESIS PROTEIN HI_1454-RELATED"/>
    <property type="match status" value="1"/>
</dbReference>
<evidence type="ECO:0000256" key="1">
    <source>
        <dbReference type="SAM" id="Phobius"/>
    </source>
</evidence>
<reference evidence="2" key="1">
    <citation type="submission" date="2023-11" db="EMBL/GenBank/DDBJ databases">
        <title>Scrofimicrobium hongkongense sp. nov., isolated from a patient with peritonitis.</title>
        <authorList>
            <person name="Lao H.Y."/>
            <person name="Wong A.Y.P."/>
            <person name="Ng T.L."/>
            <person name="Wong R.Y.L."/>
            <person name="Yau M.C.Y."/>
            <person name="Lam J.Y.W."/>
            <person name="Siu G.K.H."/>
        </authorList>
    </citation>
    <scope>NUCLEOTIDE SEQUENCE</scope>
    <source>
        <strain evidence="2">R131</strain>
    </source>
</reference>
<dbReference type="AlphaFoldDB" id="A0AAU7V9B5"/>
<accession>A0AAU7V9B5</accession>
<dbReference type="InterPro" id="IPR051790">
    <property type="entry name" value="Cytochrome_c-biogenesis_DsbD"/>
</dbReference>
<proteinExistence type="predicted"/>
<dbReference type="PANTHER" id="PTHR31272:SF4">
    <property type="entry name" value="CYTOCHROME C-TYPE BIOGENESIS PROTEIN HI_1454-RELATED"/>
    <property type="match status" value="1"/>
</dbReference>
<feature type="transmembrane region" description="Helical" evidence="1">
    <location>
        <begin position="145"/>
        <end position="170"/>
    </location>
</feature>
<name>A0AAU7V9B5_9ACTO</name>
<keyword evidence="1" id="KW-1133">Transmembrane helix</keyword>
<feature type="transmembrane region" description="Helical" evidence="1">
    <location>
        <begin position="220"/>
        <end position="239"/>
    </location>
</feature>
<feature type="transmembrane region" description="Helical" evidence="1">
    <location>
        <begin position="69"/>
        <end position="94"/>
    </location>
</feature>
<feature type="transmembrane region" description="Helical" evidence="1">
    <location>
        <begin position="176"/>
        <end position="199"/>
    </location>
</feature>
<gene>
    <name evidence="2" type="ORF">SAC06_03830</name>
</gene>
<dbReference type="RefSeq" id="WP_350258897.1">
    <property type="nucleotide sequence ID" value="NZ_CP138335.1"/>
</dbReference>
<protein>
    <submittedName>
        <fullName evidence="2">Cytochrome c biogenesis protein CcdA</fullName>
    </submittedName>
</protein>